<accession>A0A1Y1IR36</accession>
<organism evidence="3 4">
    <name type="scientific">Klebsormidium nitens</name>
    <name type="common">Green alga</name>
    <name type="synonym">Ulothrix nitens</name>
    <dbReference type="NCBI Taxonomy" id="105231"/>
    <lineage>
        <taxon>Eukaryota</taxon>
        <taxon>Viridiplantae</taxon>
        <taxon>Streptophyta</taxon>
        <taxon>Klebsormidiophyceae</taxon>
        <taxon>Klebsormidiales</taxon>
        <taxon>Klebsormidiaceae</taxon>
        <taxon>Klebsormidium</taxon>
    </lineage>
</organism>
<evidence type="ECO:0000256" key="2">
    <source>
        <dbReference type="SAM" id="MobiDB-lite"/>
    </source>
</evidence>
<feature type="region of interest" description="Disordered" evidence="2">
    <location>
        <begin position="154"/>
        <end position="176"/>
    </location>
</feature>
<dbReference type="OMA" id="KFSYAVF"/>
<evidence type="ECO:0000256" key="1">
    <source>
        <dbReference type="ARBA" id="ARBA00023054"/>
    </source>
</evidence>
<proteinExistence type="predicted"/>
<dbReference type="PANTHER" id="PTHR15157">
    <property type="entry name" value="UV RADIATION RESISTANCE-ASSOCIATED GENE PROTEIN"/>
    <property type="match status" value="1"/>
</dbReference>
<feature type="non-terminal residue" evidence="3">
    <location>
        <position position="1"/>
    </location>
</feature>
<keyword evidence="1" id="KW-0175">Coiled coil</keyword>
<dbReference type="Proteomes" id="UP000054558">
    <property type="component" value="Unassembled WGS sequence"/>
</dbReference>
<reference evidence="3 4" key="1">
    <citation type="journal article" date="2014" name="Nat. Commun.">
        <title>Klebsormidium flaccidum genome reveals primary factors for plant terrestrial adaptation.</title>
        <authorList>
            <person name="Hori K."/>
            <person name="Maruyama F."/>
            <person name="Fujisawa T."/>
            <person name="Togashi T."/>
            <person name="Yamamoto N."/>
            <person name="Seo M."/>
            <person name="Sato S."/>
            <person name="Yamada T."/>
            <person name="Mori H."/>
            <person name="Tajima N."/>
            <person name="Moriyama T."/>
            <person name="Ikeuchi M."/>
            <person name="Watanabe M."/>
            <person name="Wada H."/>
            <person name="Kobayashi K."/>
            <person name="Saito M."/>
            <person name="Masuda T."/>
            <person name="Sasaki-Sekimoto Y."/>
            <person name="Mashiguchi K."/>
            <person name="Awai K."/>
            <person name="Shimojima M."/>
            <person name="Masuda S."/>
            <person name="Iwai M."/>
            <person name="Nobusawa T."/>
            <person name="Narise T."/>
            <person name="Kondo S."/>
            <person name="Saito H."/>
            <person name="Sato R."/>
            <person name="Murakawa M."/>
            <person name="Ihara Y."/>
            <person name="Oshima-Yamada Y."/>
            <person name="Ohtaka K."/>
            <person name="Satoh M."/>
            <person name="Sonobe K."/>
            <person name="Ishii M."/>
            <person name="Ohtani R."/>
            <person name="Kanamori-Sato M."/>
            <person name="Honoki R."/>
            <person name="Miyazaki D."/>
            <person name="Mochizuki H."/>
            <person name="Umetsu J."/>
            <person name="Higashi K."/>
            <person name="Shibata D."/>
            <person name="Kamiya Y."/>
            <person name="Sato N."/>
            <person name="Nakamura Y."/>
            <person name="Tabata S."/>
            <person name="Ida S."/>
            <person name="Kurokawa K."/>
            <person name="Ohta H."/>
        </authorList>
    </citation>
    <scope>NUCLEOTIDE SEQUENCE [LARGE SCALE GENOMIC DNA]</scope>
    <source>
        <strain evidence="3 4">NIES-2285</strain>
    </source>
</reference>
<dbReference type="AlphaFoldDB" id="A0A1Y1IR36"/>
<gene>
    <name evidence="3" type="ORF">KFL_014390010</name>
</gene>
<keyword evidence="4" id="KW-1185">Reference proteome</keyword>
<evidence type="ECO:0000313" key="3">
    <source>
        <dbReference type="EMBL" id="GAQ93320.1"/>
    </source>
</evidence>
<protein>
    <submittedName>
        <fullName evidence="3">Uncharacterized protein</fullName>
    </submittedName>
</protein>
<dbReference type="EMBL" id="DF238388">
    <property type="protein sequence ID" value="GAQ93320.1"/>
    <property type="molecule type" value="Genomic_DNA"/>
</dbReference>
<dbReference type="PANTHER" id="PTHR15157:SF5">
    <property type="entry name" value="UV RADIATION RESISTANCE-ASSOCIATED GENE PROTEIN"/>
    <property type="match status" value="1"/>
</dbReference>
<name>A0A1Y1IR36_KLENI</name>
<sequence length="240" mass="24282">PSVRTGSRPGSPPPSDVLEAFIAGSNLLNMDNSARPGGRSPPAPPPIGPLGPCLCLDPCAAEALLCGSPRFSGGVGDAGAAALASLGLLSKGPPGQVLSDKQAYERVAAALGGVAHLLEMLARILGVALRYPLRFGASRSYVLDAAGIQTKRGAVGGGVKNGGPSRGSGPGPPPGERAVEFPLFAEGADETKFSYAVFLLNKDIEQLLSALQLPAVGPRQTLPNLHRLLTAVVSGRVAVS</sequence>
<evidence type="ECO:0000313" key="4">
    <source>
        <dbReference type="Proteomes" id="UP000054558"/>
    </source>
</evidence>
<feature type="compositionally biased region" description="Gly residues" evidence="2">
    <location>
        <begin position="154"/>
        <end position="169"/>
    </location>
</feature>